<keyword evidence="8" id="KW-1185">Reference proteome</keyword>
<evidence type="ECO:0000256" key="2">
    <source>
        <dbReference type="ARBA" id="ARBA00006671"/>
    </source>
</evidence>
<evidence type="ECO:0000256" key="3">
    <source>
        <dbReference type="ARBA" id="ARBA00022729"/>
    </source>
</evidence>
<evidence type="ECO:0000256" key="1">
    <source>
        <dbReference type="ARBA" id="ARBA00004561"/>
    </source>
</evidence>
<gene>
    <name evidence="7" type="ORF">NCTC12151_02814</name>
</gene>
<evidence type="ECO:0000313" key="7">
    <source>
        <dbReference type="EMBL" id="SQI42962.1"/>
    </source>
</evidence>
<evidence type="ECO:0000256" key="4">
    <source>
        <dbReference type="ARBA" id="ARBA00023263"/>
    </source>
</evidence>
<proteinExistence type="inferred from homology"/>
<dbReference type="PANTHER" id="PTHR33420">
    <property type="entry name" value="FIMBRIAL SUBUNIT ELFA-RELATED"/>
    <property type="match status" value="1"/>
</dbReference>
<dbReference type="KEGG" id="lri:NCTC12151_02814"/>
<comment type="similarity">
    <text evidence="2">Belongs to the fimbrial protein family.</text>
</comment>
<dbReference type="InterPro" id="IPR050263">
    <property type="entry name" value="Bact_Fimbrial_Adh_Pro"/>
</dbReference>
<evidence type="ECO:0000259" key="6">
    <source>
        <dbReference type="Pfam" id="PF00419"/>
    </source>
</evidence>
<protein>
    <submittedName>
        <fullName evidence="7">Putative fimbrial protein StaE</fullName>
    </submittedName>
</protein>
<dbReference type="Proteomes" id="UP000249005">
    <property type="component" value="Chromosome 1"/>
</dbReference>
<dbReference type="EMBL" id="LS483470">
    <property type="protein sequence ID" value="SQI42962.1"/>
    <property type="molecule type" value="Genomic_DNA"/>
</dbReference>
<organism evidence="7 8">
    <name type="scientific">Leminorella richardii</name>
    <dbReference type="NCBI Taxonomy" id="158841"/>
    <lineage>
        <taxon>Bacteria</taxon>
        <taxon>Pseudomonadati</taxon>
        <taxon>Pseudomonadota</taxon>
        <taxon>Gammaproteobacteria</taxon>
        <taxon>Enterobacterales</taxon>
        <taxon>Budviciaceae</taxon>
        <taxon>Leminorella</taxon>
    </lineage>
</organism>
<evidence type="ECO:0000256" key="5">
    <source>
        <dbReference type="SAM" id="SignalP"/>
    </source>
</evidence>
<name>A0A2X4V8C2_9GAMM</name>
<dbReference type="SUPFAM" id="SSF49401">
    <property type="entry name" value="Bacterial adhesins"/>
    <property type="match status" value="1"/>
</dbReference>
<feature type="signal peptide" evidence="5">
    <location>
        <begin position="1"/>
        <end position="28"/>
    </location>
</feature>
<dbReference type="Pfam" id="PF00419">
    <property type="entry name" value="Fimbrial"/>
    <property type="match status" value="1"/>
</dbReference>
<comment type="subcellular location">
    <subcellularLocation>
        <location evidence="1">Fimbrium</location>
    </subcellularLocation>
</comment>
<keyword evidence="4" id="KW-0281">Fimbrium</keyword>
<dbReference type="InterPro" id="IPR036937">
    <property type="entry name" value="Adhesion_dom_fimbrial_sf"/>
</dbReference>
<dbReference type="GO" id="GO:0009289">
    <property type="term" value="C:pilus"/>
    <property type="evidence" value="ECO:0007669"/>
    <property type="project" value="UniProtKB-SubCell"/>
</dbReference>
<dbReference type="AlphaFoldDB" id="A0A2X4V8C2"/>
<evidence type="ECO:0000313" key="8">
    <source>
        <dbReference type="Proteomes" id="UP000249005"/>
    </source>
</evidence>
<feature type="chain" id="PRO_5016035370" evidence="5">
    <location>
        <begin position="29"/>
        <end position="201"/>
    </location>
</feature>
<dbReference type="GO" id="GO:0043709">
    <property type="term" value="P:cell adhesion involved in single-species biofilm formation"/>
    <property type="evidence" value="ECO:0007669"/>
    <property type="project" value="TreeGrafter"/>
</dbReference>
<dbReference type="InterPro" id="IPR008966">
    <property type="entry name" value="Adhesion_dom_sf"/>
</dbReference>
<reference evidence="7 8" key="1">
    <citation type="submission" date="2018-06" db="EMBL/GenBank/DDBJ databases">
        <authorList>
            <consortium name="Pathogen Informatics"/>
            <person name="Doyle S."/>
        </authorList>
    </citation>
    <scope>NUCLEOTIDE SEQUENCE [LARGE SCALE GENOMIC DNA]</scope>
    <source>
        <strain evidence="7 8">NCTC12151</strain>
    </source>
</reference>
<dbReference type="InterPro" id="IPR000259">
    <property type="entry name" value="Adhesion_dom_fimbrial"/>
</dbReference>
<accession>A0A2X4V8C2</accession>
<dbReference type="RefSeq" id="WP_170126540.1">
    <property type="nucleotide sequence ID" value="NZ_LR698987.1"/>
</dbReference>
<dbReference type="PANTHER" id="PTHR33420:SF12">
    <property type="entry name" value="FIMBRIN-LIKE PROTEIN FIMI-RELATED"/>
    <property type="match status" value="1"/>
</dbReference>
<feature type="domain" description="Fimbrial-type adhesion" evidence="6">
    <location>
        <begin position="42"/>
        <end position="200"/>
    </location>
</feature>
<sequence>MKKINSVYCSLISGLLITSSLYMNIASAAEGTESLKLDVITTVTAGTCKVKLMVDKVENNTVAFGDVYTSEVVNESKSKSFSLIFSECESVNSGQAKITLRPKSGVSCDAAGAGNAFANTVTGAGSASAVAVAIRTKSDPKDASGEPLNCGSPVQKTVRISPTADTEWPLNARLVVAAPNSSDAVTAGSFSSQGTFNIVYE</sequence>
<keyword evidence="3 5" id="KW-0732">Signal</keyword>
<dbReference type="Gene3D" id="2.60.40.1090">
    <property type="entry name" value="Fimbrial-type adhesion domain"/>
    <property type="match status" value="1"/>
</dbReference>